<dbReference type="Proteomes" id="UP000182888">
    <property type="component" value="Unassembled WGS sequence"/>
</dbReference>
<accession>A0A0K2VMP2</accession>
<evidence type="ECO:0000313" key="2">
    <source>
        <dbReference type="Proteomes" id="UP000182888"/>
    </source>
</evidence>
<sequence>MSESQIRPNGDLHWYGKTGWRILRESVVRRAEPHFEGFLVALQNADADVEALTRSFFERVAKDILERQRIDRSTKWSYGVSLLGDAGQLASMIRDDRLLRGAAGIDGLPIGLLRRTFRHFLERARRSLSGATNNRVLIWEKLDRVSQEVMKEDAALGIKTSRLSRDHLLKVQERYGQLYKINKNSDFNPGKLLAFFEEFAEEARVVFDPLDPKSADLVAALMRDTGVAPSVRVCVDRLRRNDPGAFEAWSLAVEADRTSGKEVLGFAAEIGVSRYEIEKRIRAATAQLGDCINRSLSFIFGRRS</sequence>
<dbReference type="EMBL" id="CCND01000001">
    <property type="protein sequence ID" value="CDX49144.1"/>
    <property type="molecule type" value="Genomic_DNA"/>
</dbReference>
<gene>
    <name evidence="1" type="ORF">MPL1032_10213</name>
</gene>
<dbReference type="AlphaFoldDB" id="A0A0K2VMP2"/>
<protein>
    <submittedName>
        <fullName evidence="1">Uncharacterized protein</fullName>
    </submittedName>
</protein>
<proteinExistence type="predicted"/>
<reference evidence="2" key="1">
    <citation type="submission" date="2014-08" db="EMBL/GenBank/DDBJ databases">
        <authorList>
            <person name="Edwards T."/>
        </authorList>
    </citation>
    <scope>NUCLEOTIDE SEQUENCE [LARGE SCALE GENOMIC DNA]</scope>
</reference>
<name>A0A0K2VMP2_MESPL</name>
<evidence type="ECO:0000313" key="1">
    <source>
        <dbReference type="EMBL" id="CDX49144.1"/>
    </source>
</evidence>
<organism evidence="1 2">
    <name type="scientific">Mesorhizobium plurifarium</name>
    <dbReference type="NCBI Taxonomy" id="69974"/>
    <lineage>
        <taxon>Bacteria</taxon>
        <taxon>Pseudomonadati</taxon>
        <taxon>Pseudomonadota</taxon>
        <taxon>Alphaproteobacteria</taxon>
        <taxon>Hyphomicrobiales</taxon>
        <taxon>Phyllobacteriaceae</taxon>
        <taxon>Mesorhizobium</taxon>
    </lineage>
</organism>